<dbReference type="Proteomes" id="UP001596023">
    <property type="component" value="Unassembled WGS sequence"/>
</dbReference>
<sequence>MKLRIKSLTSILIVILMMSEFPALRAQVTIGSNIPPKTGALLDLKESETSGSNLVNSTKGLLLPRVSLVSRQSMAPLIASATEEEKRQSAGMIVYNLLQTPDLFPGLNIWDGTKWVLVASIDCISNVITAEFTVASTTVRGSYVKGVDLTPLNFLSIVLDISVPGKYIITGTTGNGYDYLLSGEFPATGVQTVNVPGGGTPVLATSDLSEVPDTISVKINNEEVSLPNRVLSKPSDYLVDCNTLTVNGTYVAGASLNPATNYLTIQGITTAPSAGGSYEIKTDTVNGYSFTKSGLLTSGGQTFTISPTNLTDKPLVQGLNNFTLTTNSGLSAITCPFTIKAINPALSMYISNVAYAGYPTSMTNIAGNINNYGPNGIYDKVEKINSTTGANANVITNMTNKATDVTIINYSMTMSSTEAATALAYIKSGKILIYAVDNTTDPVAGAVSIVAGLLGVSASSVLATYSTTTNAEAGIIINSTTLTSPNSNIINGPFGNTSGLSFARDGDYNWKIDLASSVTDTSVRNRFTPIAKVSDGTARILLVEDSSSNGALILLTDGGAWANLATSGYETKKTLFSNILAWATDRLNN</sequence>
<evidence type="ECO:0000313" key="1">
    <source>
        <dbReference type="EMBL" id="MFC4676625.1"/>
    </source>
</evidence>
<dbReference type="EMBL" id="JBHSGN010000147">
    <property type="protein sequence ID" value="MFC4676625.1"/>
    <property type="molecule type" value="Genomic_DNA"/>
</dbReference>
<dbReference type="RefSeq" id="WP_380001044.1">
    <property type="nucleotide sequence ID" value="NZ_JBHSGN010000147.1"/>
</dbReference>
<protein>
    <submittedName>
        <fullName evidence="1">Uncharacterized protein</fullName>
    </submittedName>
</protein>
<proteinExistence type="predicted"/>
<evidence type="ECO:0000313" key="2">
    <source>
        <dbReference type="Proteomes" id="UP001596023"/>
    </source>
</evidence>
<reference evidence="2" key="1">
    <citation type="journal article" date="2019" name="Int. J. Syst. Evol. Microbiol.">
        <title>The Global Catalogue of Microorganisms (GCM) 10K type strain sequencing project: providing services to taxonomists for standard genome sequencing and annotation.</title>
        <authorList>
            <consortium name="The Broad Institute Genomics Platform"/>
            <consortium name="The Broad Institute Genome Sequencing Center for Infectious Disease"/>
            <person name="Wu L."/>
            <person name="Ma J."/>
        </authorList>
    </citation>
    <scope>NUCLEOTIDE SEQUENCE [LARGE SCALE GENOMIC DNA]</scope>
    <source>
        <strain evidence="2">CCUG 66188</strain>
    </source>
</reference>
<gene>
    <name evidence="1" type="ORF">ACFO6W_23365</name>
</gene>
<organism evidence="1 2">
    <name type="scientific">Dysgonomonas termitidis</name>
    <dbReference type="NCBI Taxonomy" id="1516126"/>
    <lineage>
        <taxon>Bacteria</taxon>
        <taxon>Pseudomonadati</taxon>
        <taxon>Bacteroidota</taxon>
        <taxon>Bacteroidia</taxon>
        <taxon>Bacteroidales</taxon>
        <taxon>Dysgonomonadaceae</taxon>
        <taxon>Dysgonomonas</taxon>
    </lineage>
</organism>
<name>A0ABV9L2N1_9BACT</name>
<accession>A0ABV9L2N1</accession>
<keyword evidence="2" id="KW-1185">Reference proteome</keyword>
<comment type="caution">
    <text evidence="1">The sequence shown here is derived from an EMBL/GenBank/DDBJ whole genome shotgun (WGS) entry which is preliminary data.</text>
</comment>